<proteinExistence type="predicted"/>
<accession>A0A0D8ZX15</accession>
<comment type="caution">
    <text evidence="1">The sequence shown here is derived from an EMBL/GenBank/DDBJ whole genome shotgun (WGS) entry which is preliminary data.</text>
</comment>
<gene>
    <name evidence="1" type="ORF">UH38_02630</name>
</gene>
<keyword evidence="2" id="KW-1185">Reference proteome</keyword>
<dbReference type="PROSITE" id="PS51257">
    <property type="entry name" value="PROKAR_LIPOPROTEIN"/>
    <property type="match status" value="1"/>
</dbReference>
<dbReference type="RefSeq" id="WP_045053080.1">
    <property type="nucleotide sequence ID" value="NZ_CAWMDP010000059.1"/>
</dbReference>
<dbReference type="AlphaFoldDB" id="A0A0D8ZX15"/>
<dbReference type="STRING" id="1618023.UH38_02630"/>
<sequence length="65" mass="7713">MLGKTSVWLRLFRRKTYPWTILALAACKVIYLCGTQQDKEKIRLMVALAKIDFVKFYAFINDLLW</sequence>
<name>A0A0D8ZX15_9CYAN</name>
<protein>
    <submittedName>
        <fullName evidence="1">Uncharacterized protein</fullName>
    </submittedName>
</protein>
<organism evidence="1 2">
    <name type="scientific">Aliterella atlantica CENA595</name>
    <dbReference type="NCBI Taxonomy" id="1618023"/>
    <lineage>
        <taxon>Bacteria</taxon>
        <taxon>Bacillati</taxon>
        <taxon>Cyanobacteriota</taxon>
        <taxon>Cyanophyceae</taxon>
        <taxon>Chroococcidiopsidales</taxon>
        <taxon>Aliterellaceae</taxon>
        <taxon>Aliterella</taxon>
    </lineage>
</organism>
<evidence type="ECO:0000313" key="1">
    <source>
        <dbReference type="EMBL" id="KJH72989.1"/>
    </source>
</evidence>
<dbReference type="OrthoDB" id="573966at2"/>
<dbReference type="Proteomes" id="UP000032452">
    <property type="component" value="Unassembled WGS sequence"/>
</dbReference>
<reference evidence="1 2" key="1">
    <citation type="submission" date="2015-02" db="EMBL/GenBank/DDBJ databases">
        <title>Draft genome of a novel marine cyanobacterium (Chroococcales) isolated from South Atlantic Ocean.</title>
        <authorList>
            <person name="Rigonato J."/>
            <person name="Alvarenga D.O."/>
            <person name="Branco L.H."/>
            <person name="Varani A.M."/>
            <person name="Brandini F.P."/>
            <person name="Fiore M.F."/>
        </authorList>
    </citation>
    <scope>NUCLEOTIDE SEQUENCE [LARGE SCALE GENOMIC DNA]</scope>
    <source>
        <strain evidence="1 2">CENA595</strain>
    </source>
</reference>
<dbReference type="EMBL" id="JYON01000002">
    <property type="protein sequence ID" value="KJH72989.1"/>
    <property type="molecule type" value="Genomic_DNA"/>
</dbReference>
<evidence type="ECO:0000313" key="2">
    <source>
        <dbReference type="Proteomes" id="UP000032452"/>
    </source>
</evidence>